<dbReference type="Proteomes" id="UP001202180">
    <property type="component" value="Unassembled WGS sequence"/>
</dbReference>
<evidence type="ECO:0000313" key="1">
    <source>
        <dbReference type="EMBL" id="MCK8495838.1"/>
    </source>
</evidence>
<name>A0ABT0HUK8_9BACT</name>
<dbReference type="EMBL" id="JALPRF010000012">
    <property type="protein sequence ID" value="MCK8495838.1"/>
    <property type="molecule type" value="Genomic_DNA"/>
</dbReference>
<sequence>MDPLRENTRQLSNADDHPIIQDSLLITCQTPAPILTVGDTVTVNAGIKPPLVFTITEMDQVADQQMACGEYGCFAVELLSRC</sequence>
<reference evidence="1 2" key="1">
    <citation type="submission" date="2022-04" db="EMBL/GenBank/DDBJ databases">
        <title>Spirosoma sp. strain RP8 genome sequencing and assembly.</title>
        <authorList>
            <person name="Jung Y."/>
        </authorList>
    </citation>
    <scope>NUCLEOTIDE SEQUENCE [LARGE SCALE GENOMIC DNA]</scope>
    <source>
        <strain evidence="1 2">RP8</strain>
    </source>
</reference>
<organism evidence="1 2">
    <name type="scientific">Spirosoma liriopis</name>
    <dbReference type="NCBI Taxonomy" id="2937440"/>
    <lineage>
        <taxon>Bacteria</taxon>
        <taxon>Pseudomonadati</taxon>
        <taxon>Bacteroidota</taxon>
        <taxon>Cytophagia</taxon>
        <taxon>Cytophagales</taxon>
        <taxon>Cytophagaceae</taxon>
        <taxon>Spirosoma</taxon>
    </lineage>
</organism>
<dbReference type="RefSeq" id="WP_248480608.1">
    <property type="nucleotide sequence ID" value="NZ_JALPRF010000012.1"/>
</dbReference>
<protein>
    <submittedName>
        <fullName evidence="1">Uncharacterized protein</fullName>
    </submittedName>
</protein>
<gene>
    <name evidence="1" type="ORF">M0L20_28490</name>
</gene>
<keyword evidence="2" id="KW-1185">Reference proteome</keyword>
<accession>A0ABT0HUK8</accession>
<proteinExistence type="predicted"/>
<evidence type="ECO:0000313" key="2">
    <source>
        <dbReference type="Proteomes" id="UP001202180"/>
    </source>
</evidence>
<comment type="caution">
    <text evidence="1">The sequence shown here is derived from an EMBL/GenBank/DDBJ whole genome shotgun (WGS) entry which is preliminary data.</text>
</comment>